<dbReference type="PROSITE" id="PS50873">
    <property type="entry name" value="PEROXIDASE_4"/>
    <property type="match status" value="1"/>
</dbReference>
<comment type="cofactor">
    <cofactor evidence="17">
        <name>Ca(2+)</name>
        <dbReference type="ChEBI" id="CHEBI:29108"/>
    </cofactor>
    <text evidence="17">Binds 2 calcium ions per subunit.</text>
</comment>
<dbReference type="InterPro" id="IPR002016">
    <property type="entry name" value="Haem_peroxidase"/>
</dbReference>
<name>A0AAD6PVG0_9ROSI</name>
<dbReference type="InterPro" id="IPR019793">
    <property type="entry name" value="Peroxidases_heam-ligand_BS"/>
</dbReference>
<feature type="domain" description="Plant heme peroxidase family profile" evidence="21">
    <location>
        <begin position="27"/>
        <end position="320"/>
    </location>
</feature>
<evidence type="ECO:0000256" key="7">
    <source>
        <dbReference type="ARBA" id="ARBA00022617"/>
    </source>
</evidence>
<feature type="binding site" description="axial binding residue" evidence="17">
    <location>
        <position position="196"/>
    </location>
    <ligand>
        <name>heme b</name>
        <dbReference type="ChEBI" id="CHEBI:60344"/>
    </ligand>
    <ligandPart>
        <name>Fe</name>
        <dbReference type="ChEBI" id="CHEBI:18248"/>
    </ligandPart>
</feature>
<keyword evidence="12 17" id="KW-0408">Iron</keyword>
<comment type="caution">
    <text evidence="22">The sequence shown here is derived from an EMBL/GenBank/DDBJ whole genome shotgun (WGS) entry which is preliminary data.</text>
</comment>
<dbReference type="InterPro" id="IPR000823">
    <property type="entry name" value="Peroxidase_pln"/>
</dbReference>
<evidence type="ECO:0000256" key="4">
    <source>
        <dbReference type="ARBA" id="ARBA00006873"/>
    </source>
</evidence>
<feature type="binding site" evidence="17">
    <location>
        <position position="74"/>
    </location>
    <ligand>
        <name>Ca(2+)</name>
        <dbReference type="ChEBI" id="CHEBI:29108"/>
        <label>1</label>
    </ligand>
</feature>
<keyword evidence="14" id="KW-0325">Glycoprotein</keyword>
<feature type="disulfide bond" evidence="19">
    <location>
        <begin position="37"/>
        <end position="117"/>
    </location>
</feature>
<evidence type="ECO:0000256" key="12">
    <source>
        <dbReference type="ARBA" id="ARBA00023004"/>
    </source>
</evidence>
<feature type="active site" description="Proton acceptor" evidence="15">
    <location>
        <position position="68"/>
    </location>
</feature>
<dbReference type="FunFam" id="1.10.420.10:FF:000006">
    <property type="entry name" value="Peroxidase"/>
    <property type="match status" value="1"/>
</dbReference>
<feature type="binding site" evidence="17">
    <location>
        <position position="241"/>
    </location>
    <ligand>
        <name>Ca(2+)</name>
        <dbReference type="ChEBI" id="CHEBI:29108"/>
        <label>2</label>
    </ligand>
</feature>
<evidence type="ECO:0000256" key="3">
    <source>
        <dbReference type="ARBA" id="ARBA00004613"/>
    </source>
</evidence>
<dbReference type="PANTHER" id="PTHR31388">
    <property type="entry name" value="PEROXIDASE 72-RELATED"/>
    <property type="match status" value="1"/>
</dbReference>
<evidence type="ECO:0000256" key="17">
    <source>
        <dbReference type="PIRSR" id="PIRSR600823-3"/>
    </source>
</evidence>
<evidence type="ECO:0000256" key="1">
    <source>
        <dbReference type="ARBA" id="ARBA00000189"/>
    </source>
</evidence>
<feature type="disulfide bond" evidence="19">
    <location>
        <begin position="70"/>
        <end position="75"/>
    </location>
</feature>
<feature type="chain" id="PRO_5041984259" description="peroxidase" evidence="20">
    <location>
        <begin position="19"/>
        <end position="556"/>
    </location>
</feature>
<evidence type="ECO:0000256" key="8">
    <source>
        <dbReference type="ARBA" id="ARBA00022723"/>
    </source>
</evidence>
<keyword evidence="7" id="KW-0349">Heme</keyword>
<protein>
    <recommendedName>
        <fullName evidence="5">peroxidase</fullName>
        <ecNumber evidence="5">1.11.1.7</ecNumber>
    </recommendedName>
</protein>
<dbReference type="GO" id="GO:0046872">
    <property type="term" value="F:metal ion binding"/>
    <property type="evidence" value="ECO:0007669"/>
    <property type="project" value="UniProtKB-KW"/>
</dbReference>
<evidence type="ECO:0000256" key="6">
    <source>
        <dbReference type="ARBA" id="ARBA00022559"/>
    </source>
</evidence>
<comment type="cofactor">
    <cofactor evidence="17">
        <name>heme b</name>
        <dbReference type="ChEBI" id="CHEBI:60344"/>
    </cofactor>
    <text evidence="17">Binds 1 heme b (iron(II)-protoporphyrin IX) group per subunit.</text>
</comment>
<dbReference type="GO" id="GO:0140825">
    <property type="term" value="F:lactoperoxidase activity"/>
    <property type="evidence" value="ECO:0007669"/>
    <property type="project" value="UniProtKB-EC"/>
</dbReference>
<accession>A0AAD6PVG0</accession>
<dbReference type="EC" id="1.11.1.7" evidence="5"/>
<dbReference type="GO" id="GO:0005576">
    <property type="term" value="C:extracellular region"/>
    <property type="evidence" value="ECO:0007669"/>
    <property type="project" value="UniProtKB-SubCell"/>
</dbReference>
<proteinExistence type="inferred from homology"/>
<organism evidence="22 23">
    <name type="scientific">Populus alba x Populus x berolinensis</name>
    <dbReference type="NCBI Taxonomy" id="444605"/>
    <lineage>
        <taxon>Eukaryota</taxon>
        <taxon>Viridiplantae</taxon>
        <taxon>Streptophyta</taxon>
        <taxon>Embryophyta</taxon>
        <taxon>Tracheophyta</taxon>
        <taxon>Spermatophyta</taxon>
        <taxon>Magnoliopsida</taxon>
        <taxon>eudicotyledons</taxon>
        <taxon>Gunneridae</taxon>
        <taxon>Pentapetalae</taxon>
        <taxon>rosids</taxon>
        <taxon>fabids</taxon>
        <taxon>Malpighiales</taxon>
        <taxon>Salicaceae</taxon>
        <taxon>Saliceae</taxon>
        <taxon>Populus</taxon>
    </lineage>
</organism>
<dbReference type="InterPro" id="IPR019794">
    <property type="entry name" value="Peroxidases_AS"/>
</dbReference>
<dbReference type="InterPro" id="IPR010255">
    <property type="entry name" value="Haem_peroxidase_sf"/>
</dbReference>
<feature type="binding site" evidence="17">
    <location>
        <position position="72"/>
    </location>
    <ligand>
        <name>Ca(2+)</name>
        <dbReference type="ChEBI" id="CHEBI:29108"/>
        <label>1</label>
    </ligand>
</feature>
<dbReference type="InterPro" id="IPR033905">
    <property type="entry name" value="Secretory_peroxidase"/>
</dbReference>
<evidence type="ECO:0000256" key="11">
    <source>
        <dbReference type="ARBA" id="ARBA00023002"/>
    </source>
</evidence>
<evidence type="ECO:0000256" key="14">
    <source>
        <dbReference type="ARBA" id="ARBA00023180"/>
    </source>
</evidence>
<dbReference type="Gene3D" id="3.40.640.10">
    <property type="entry name" value="Type I PLP-dependent aspartate aminotransferase-like (Major domain)"/>
    <property type="match status" value="1"/>
</dbReference>
<gene>
    <name evidence="22" type="ORF">NC653_036928</name>
</gene>
<evidence type="ECO:0000256" key="16">
    <source>
        <dbReference type="PIRSR" id="PIRSR600823-2"/>
    </source>
</evidence>
<dbReference type="AlphaFoldDB" id="A0AAD6PVG0"/>
<comment type="similarity">
    <text evidence="4">Belongs to the peroxidase family. Ascorbate peroxidase subfamily.</text>
</comment>
<dbReference type="GO" id="GO:0020037">
    <property type="term" value="F:heme binding"/>
    <property type="evidence" value="ECO:0007669"/>
    <property type="project" value="InterPro"/>
</dbReference>
<evidence type="ECO:0000256" key="10">
    <source>
        <dbReference type="ARBA" id="ARBA00022837"/>
    </source>
</evidence>
<feature type="disulfide bond" evidence="19">
    <location>
        <begin position="124"/>
        <end position="316"/>
    </location>
</feature>
<feature type="binding site" evidence="17">
    <location>
        <position position="76"/>
    </location>
    <ligand>
        <name>Ca(2+)</name>
        <dbReference type="ChEBI" id="CHEBI:29108"/>
        <label>1</label>
    </ligand>
</feature>
<keyword evidence="13 19" id="KW-1015">Disulfide bond</keyword>
<evidence type="ECO:0000256" key="13">
    <source>
        <dbReference type="ARBA" id="ARBA00023157"/>
    </source>
</evidence>
<feature type="site" description="Transition state stabilizer" evidence="18">
    <location>
        <position position="64"/>
    </location>
</feature>
<dbReference type="Pfam" id="PF00141">
    <property type="entry name" value="peroxidase"/>
    <property type="match status" value="1"/>
</dbReference>
<feature type="disulfide bond" evidence="19">
    <location>
        <begin position="203"/>
        <end position="228"/>
    </location>
</feature>
<evidence type="ECO:0000256" key="9">
    <source>
        <dbReference type="ARBA" id="ARBA00022729"/>
    </source>
</evidence>
<keyword evidence="10 17" id="KW-0106">Calcium</keyword>
<evidence type="ECO:0000313" key="23">
    <source>
        <dbReference type="Proteomes" id="UP001164929"/>
    </source>
</evidence>
<dbReference type="Gene3D" id="1.10.420.10">
    <property type="entry name" value="Peroxidase, domain 2"/>
    <property type="match status" value="1"/>
</dbReference>
<evidence type="ECO:0000256" key="15">
    <source>
        <dbReference type="PIRSR" id="PIRSR600823-1"/>
    </source>
</evidence>
<dbReference type="EMBL" id="JAQIZT010000016">
    <property type="protein sequence ID" value="KAJ6969114.1"/>
    <property type="molecule type" value="Genomic_DNA"/>
</dbReference>
<feature type="binding site" evidence="17">
    <location>
        <position position="90"/>
    </location>
    <ligand>
        <name>Ca(2+)</name>
        <dbReference type="ChEBI" id="CHEBI:29108"/>
        <label>1</label>
    </ligand>
</feature>
<feature type="binding site" evidence="17">
    <location>
        <position position="197"/>
    </location>
    <ligand>
        <name>Ca(2+)</name>
        <dbReference type="ChEBI" id="CHEBI:29108"/>
        <label>2</label>
    </ligand>
</feature>
<evidence type="ECO:0000256" key="18">
    <source>
        <dbReference type="PIRSR" id="PIRSR600823-4"/>
    </source>
</evidence>
<feature type="binding site" evidence="17">
    <location>
        <position position="248"/>
    </location>
    <ligand>
        <name>Ca(2+)</name>
        <dbReference type="ChEBI" id="CHEBI:29108"/>
        <label>2</label>
    </ligand>
</feature>
<dbReference type="PRINTS" id="PR00458">
    <property type="entry name" value="PEROXIDASE"/>
</dbReference>
<keyword evidence="9 20" id="KW-0732">Signal</keyword>
<dbReference type="Proteomes" id="UP001164929">
    <property type="component" value="Chromosome 16"/>
</dbReference>
<dbReference type="SUPFAM" id="SSF48113">
    <property type="entry name" value="Heme-dependent peroxidases"/>
    <property type="match status" value="1"/>
</dbReference>
<comment type="subcellular location">
    <subcellularLocation>
        <location evidence="3">Secreted</location>
    </subcellularLocation>
</comment>
<dbReference type="GO" id="GO:0042744">
    <property type="term" value="P:hydrogen peroxide catabolic process"/>
    <property type="evidence" value="ECO:0007669"/>
    <property type="project" value="InterPro"/>
</dbReference>
<dbReference type="GO" id="GO:0006979">
    <property type="term" value="P:response to oxidative stress"/>
    <property type="evidence" value="ECO:0007669"/>
    <property type="project" value="InterPro"/>
</dbReference>
<keyword evidence="23" id="KW-1185">Reference proteome</keyword>
<comment type="function">
    <text evidence="2">Removal of H(2)O(2), oxidation of toxic reductants, biosynthesis and degradation of lignin, suberization, auxin catabolism, response to environmental stresses such as wounding, pathogen attack and oxidative stress. These functions might be dependent on each isozyme/isoform in each plant tissue.</text>
</comment>
<reference evidence="22 23" key="1">
    <citation type="journal article" date="2023" name="Mol. Ecol. Resour.">
        <title>Chromosome-level genome assembly of a triploid poplar Populus alba 'Berolinensis'.</title>
        <authorList>
            <person name="Chen S."/>
            <person name="Yu Y."/>
            <person name="Wang X."/>
            <person name="Wang S."/>
            <person name="Zhang T."/>
            <person name="Zhou Y."/>
            <person name="He R."/>
            <person name="Meng N."/>
            <person name="Wang Y."/>
            <person name="Liu W."/>
            <person name="Liu Z."/>
            <person name="Liu J."/>
            <person name="Guo Q."/>
            <person name="Huang H."/>
            <person name="Sederoff R.R."/>
            <person name="Wang G."/>
            <person name="Qu G."/>
            <person name="Chen S."/>
        </authorList>
    </citation>
    <scope>NUCLEOTIDE SEQUENCE [LARGE SCALE GENOMIC DNA]</scope>
    <source>
        <strain evidence="22">SC-2020</strain>
    </source>
</reference>
<keyword evidence="11" id="KW-0560">Oxidoreductase</keyword>
<evidence type="ECO:0000256" key="20">
    <source>
        <dbReference type="SAM" id="SignalP"/>
    </source>
</evidence>
<keyword evidence="8 17" id="KW-0479">Metal-binding</keyword>
<dbReference type="Gene3D" id="1.10.520.10">
    <property type="match status" value="1"/>
</dbReference>
<feature type="signal peptide" evidence="20">
    <location>
        <begin position="1"/>
        <end position="18"/>
    </location>
</feature>
<dbReference type="PROSITE" id="PS00435">
    <property type="entry name" value="PEROXIDASE_1"/>
    <property type="match status" value="1"/>
</dbReference>
<evidence type="ECO:0000256" key="5">
    <source>
        <dbReference type="ARBA" id="ARBA00012313"/>
    </source>
</evidence>
<dbReference type="CDD" id="cd00693">
    <property type="entry name" value="secretory_peroxidase"/>
    <property type="match status" value="1"/>
</dbReference>
<dbReference type="FunFam" id="1.10.520.10:FF:000009">
    <property type="entry name" value="Peroxidase"/>
    <property type="match status" value="1"/>
</dbReference>
<evidence type="ECO:0000313" key="22">
    <source>
        <dbReference type="EMBL" id="KAJ6969114.1"/>
    </source>
</evidence>
<evidence type="ECO:0000256" key="19">
    <source>
        <dbReference type="PIRSR" id="PIRSR600823-5"/>
    </source>
</evidence>
<dbReference type="InterPro" id="IPR015421">
    <property type="entry name" value="PyrdxlP-dep_Trfase_major"/>
</dbReference>
<evidence type="ECO:0000259" key="21">
    <source>
        <dbReference type="PROSITE" id="PS50873"/>
    </source>
</evidence>
<evidence type="ECO:0000256" key="2">
    <source>
        <dbReference type="ARBA" id="ARBA00002322"/>
    </source>
</evidence>
<feature type="binding site" evidence="17">
    <location>
        <position position="69"/>
    </location>
    <ligand>
        <name>Ca(2+)</name>
        <dbReference type="ChEBI" id="CHEBI:29108"/>
        <label>1</label>
    </ligand>
</feature>
<dbReference type="PANTHER" id="PTHR31388:SF126">
    <property type="entry name" value="PEROXIDASE"/>
    <property type="match status" value="1"/>
</dbReference>
<dbReference type="PROSITE" id="PS00436">
    <property type="entry name" value="PEROXIDASE_2"/>
    <property type="match status" value="1"/>
</dbReference>
<keyword evidence="6 22" id="KW-0575">Peroxidase</keyword>
<dbReference type="PRINTS" id="PR00461">
    <property type="entry name" value="PLPEROXIDASE"/>
</dbReference>
<feature type="binding site" evidence="16">
    <location>
        <position position="166"/>
    </location>
    <ligand>
        <name>substrate</name>
    </ligand>
</feature>
<feature type="binding site" evidence="17">
    <location>
        <position position="78"/>
    </location>
    <ligand>
        <name>Ca(2+)</name>
        <dbReference type="ChEBI" id="CHEBI:29108"/>
        <label>1</label>
    </ligand>
</feature>
<comment type="catalytic activity">
    <reaction evidence="1">
        <text>2 a phenolic donor + H2O2 = 2 a phenolic radical donor + 2 H2O</text>
        <dbReference type="Rhea" id="RHEA:56136"/>
        <dbReference type="ChEBI" id="CHEBI:15377"/>
        <dbReference type="ChEBI" id="CHEBI:16240"/>
        <dbReference type="ChEBI" id="CHEBI:139520"/>
        <dbReference type="ChEBI" id="CHEBI:139521"/>
        <dbReference type="EC" id="1.11.1.7"/>
    </reaction>
</comment>
<sequence length="556" mass="60682">MVSLGILSLISTLFLVLAVPTTASSSKLSPNYYDNACPKALPAIKRVVEAAINKERRMGASLLRLHFHDCFVHGCDASLLLDSTSAFDSEKKAGPNKNSTRGFEVIDQIKSEVDKVCGRPVVSCADILAVAARDSVVVLGGPTWAVQLGRRDSTTARKTTAEKDIPTPLMNLTDLINIFKKHGLDERDLVALSGAHTIGFAQCFTFRDRIYNETNIDPKFARKRRLTCPRTGGNSNLAALDPSHANFDVRYFNKLLKKRGLLHSDQELFNGGSTDSLVEAYSSDAKAFWADFAKSMVKMGNINPLIGKKGQVRLNCRKGACRDDEGKPVILQCVRETGAKITGCDFLESVSSAVSSKLVAGSVKSVNGKNSDVIKGRYAGIQALSGTGDCSLFAEFQKHCCPESPMYLPDPTWSKQVCLVSSVISQVYEPNCLNWIVNELHSVIDIQSLAMHGDDVCTYPQHGVPPRGIVPHGFRWFLSLKRLLAMREVSLVPYKQLGSSSPNRCGIIASSEPPQTRGLARAHDTFPQMAPTDDACPYPQHGRSTTRYCPLKGVSE</sequence>